<dbReference type="PANTHER" id="PTHR46112">
    <property type="entry name" value="AMINOPEPTIDASE"/>
    <property type="match status" value="1"/>
</dbReference>
<dbReference type="Proteomes" id="UP001229955">
    <property type="component" value="Chromosome"/>
</dbReference>
<dbReference type="InterPro" id="IPR000994">
    <property type="entry name" value="Pept_M24"/>
</dbReference>
<dbReference type="Pfam" id="PF01321">
    <property type="entry name" value="Creatinase_N"/>
    <property type="match status" value="1"/>
</dbReference>
<sequence>MSVPYAERLARLRASLAQSQLDALLVSALPNVRYLTGFTGSNGLVLVTADDALLLTDFRYATQVKHEVAAEVRVAIEQMSLWTRLWKELKLLPRIEVLAFESAHVTHQDAARFVAEGGEGAGWKWRPALNLVEVLRESKDASELAHIRAAVQIAEHALARTLPQLRAGMTELAVAGLLEYEMRLAGSERTAFETIVAAGPRSALPHARASAQVIEKGDLLLFDFGATSGGYVSDITRTFIVGRAPDARQQEIHDVVREANGSASAAVRAGMRGRDADALARDYIERRGFGAAFGHSTGHGIGLEIHEAPRLAKTAEAPLAPGAVVTIEPGIYLEGWGGVRIEDDVVLTTDGPERLTTFERTLLQVG</sequence>
<dbReference type="InterPro" id="IPR001131">
    <property type="entry name" value="Peptidase_M24B_aminopep-P_CS"/>
</dbReference>
<dbReference type="SUPFAM" id="SSF55920">
    <property type="entry name" value="Creatinase/aminopeptidase"/>
    <property type="match status" value="1"/>
</dbReference>
<evidence type="ECO:0000259" key="6">
    <source>
        <dbReference type="Pfam" id="PF00557"/>
    </source>
</evidence>
<dbReference type="Gene3D" id="3.40.350.10">
    <property type="entry name" value="Creatinase/prolidase N-terminal domain"/>
    <property type="match status" value="1"/>
</dbReference>
<keyword evidence="4" id="KW-0482">Metalloprotease</keyword>
<keyword evidence="10" id="KW-1185">Reference proteome</keyword>
<gene>
    <name evidence="8" type="ORF">Strain138_001790</name>
    <name evidence="9" type="ORF">Strain318_001789</name>
</gene>
<name>A0AA49JVA6_9BACT</name>
<evidence type="ECO:0000256" key="5">
    <source>
        <dbReference type="RuleBase" id="RU000590"/>
    </source>
</evidence>
<evidence type="ECO:0000256" key="1">
    <source>
        <dbReference type="ARBA" id="ARBA00022670"/>
    </source>
</evidence>
<dbReference type="InterPro" id="IPR050659">
    <property type="entry name" value="Peptidase_M24B"/>
</dbReference>
<dbReference type="AlphaFoldDB" id="A0AA49JVA6"/>
<evidence type="ECO:0000313" key="10">
    <source>
        <dbReference type="Proteomes" id="UP001229955"/>
    </source>
</evidence>
<organism evidence="8">
    <name type="scientific">Pseudogemmatithrix spongiicola</name>
    <dbReference type="NCBI Taxonomy" id="3062599"/>
    <lineage>
        <taxon>Bacteria</taxon>
        <taxon>Pseudomonadati</taxon>
        <taxon>Gemmatimonadota</taxon>
        <taxon>Gemmatimonadia</taxon>
        <taxon>Gemmatimonadales</taxon>
        <taxon>Gemmatimonadaceae</taxon>
        <taxon>Pseudogemmatithrix</taxon>
    </lineage>
</organism>
<accession>A0AA49JVA6</accession>
<dbReference type="GO" id="GO:0046872">
    <property type="term" value="F:metal ion binding"/>
    <property type="evidence" value="ECO:0007669"/>
    <property type="project" value="UniProtKB-KW"/>
</dbReference>
<feature type="domain" description="Peptidase M24" evidence="6">
    <location>
        <begin position="146"/>
        <end position="348"/>
    </location>
</feature>
<feature type="domain" description="Creatinase N-terminal" evidence="7">
    <location>
        <begin position="8"/>
        <end position="137"/>
    </location>
</feature>
<dbReference type="Gene3D" id="3.90.230.10">
    <property type="entry name" value="Creatinase/methionine aminopeptidase superfamily"/>
    <property type="match status" value="1"/>
</dbReference>
<keyword evidence="2 5" id="KW-0479">Metal-binding</keyword>
<dbReference type="RefSeq" id="WP_367885374.1">
    <property type="nucleotide sequence ID" value="NZ_CP130612.1"/>
</dbReference>
<dbReference type="InterPro" id="IPR000587">
    <property type="entry name" value="Creatinase_N"/>
</dbReference>
<dbReference type="EMBL" id="CP130613">
    <property type="protein sequence ID" value="WKW15404.1"/>
    <property type="molecule type" value="Genomic_DNA"/>
</dbReference>
<dbReference type="KEGG" id="pspc:Strain318_001789"/>
<protein>
    <submittedName>
        <fullName evidence="8">Xaa-Pro peptidase family protein</fullName>
    </submittedName>
</protein>
<evidence type="ECO:0000256" key="2">
    <source>
        <dbReference type="ARBA" id="ARBA00022723"/>
    </source>
</evidence>
<keyword evidence="3" id="KW-0378">Hydrolase</keyword>
<dbReference type="EMBL" id="CP130612">
    <property type="protein sequence ID" value="WKW12497.1"/>
    <property type="molecule type" value="Genomic_DNA"/>
</dbReference>
<dbReference type="Pfam" id="PF00557">
    <property type="entry name" value="Peptidase_M24"/>
    <property type="match status" value="1"/>
</dbReference>
<dbReference type="PROSITE" id="PS00491">
    <property type="entry name" value="PROLINE_PEPTIDASE"/>
    <property type="match status" value="1"/>
</dbReference>
<evidence type="ECO:0000256" key="4">
    <source>
        <dbReference type="ARBA" id="ARBA00023049"/>
    </source>
</evidence>
<reference evidence="8" key="1">
    <citation type="submission" date="2023-07" db="EMBL/GenBank/DDBJ databases">
        <authorList>
            <person name="Haufschild T."/>
            <person name="Kallscheuer N."/>
            <person name="Hammer J."/>
            <person name="Kohn T."/>
            <person name="Kabuu M."/>
            <person name="Jogler M."/>
            <person name="Wohfarth N."/>
            <person name="Heuer A."/>
            <person name="Rohde M."/>
            <person name="van Teeseling M.C.F."/>
            <person name="Jogler C."/>
        </authorList>
    </citation>
    <scope>NUCLEOTIDE SEQUENCE</scope>
    <source>
        <strain evidence="8">Strain 138</strain>
        <strain evidence="9">Strain 318</strain>
    </source>
</reference>
<evidence type="ECO:0000259" key="7">
    <source>
        <dbReference type="Pfam" id="PF01321"/>
    </source>
</evidence>
<accession>A0AA49Q855</accession>
<dbReference type="InterPro" id="IPR029149">
    <property type="entry name" value="Creatin/AminoP/Spt16_N"/>
</dbReference>
<dbReference type="GO" id="GO:0006508">
    <property type="term" value="P:proteolysis"/>
    <property type="evidence" value="ECO:0007669"/>
    <property type="project" value="UniProtKB-KW"/>
</dbReference>
<dbReference type="PANTHER" id="PTHR46112:SF3">
    <property type="entry name" value="AMINOPEPTIDASE YPDF"/>
    <property type="match status" value="1"/>
</dbReference>
<dbReference type="SUPFAM" id="SSF53092">
    <property type="entry name" value="Creatinase/prolidase N-terminal domain"/>
    <property type="match status" value="1"/>
</dbReference>
<proteinExistence type="inferred from homology"/>
<comment type="similarity">
    <text evidence="5">Belongs to the peptidase M24B family.</text>
</comment>
<dbReference type="CDD" id="cd01092">
    <property type="entry name" value="APP-like"/>
    <property type="match status" value="1"/>
</dbReference>
<evidence type="ECO:0000313" key="9">
    <source>
        <dbReference type="EMBL" id="WKW15404.1"/>
    </source>
</evidence>
<dbReference type="GO" id="GO:0008237">
    <property type="term" value="F:metallopeptidase activity"/>
    <property type="evidence" value="ECO:0007669"/>
    <property type="project" value="UniProtKB-KW"/>
</dbReference>
<keyword evidence="1" id="KW-0645">Protease</keyword>
<evidence type="ECO:0000313" key="8">
    <source>
        <dbReference type="EMBL" id="WKW12497.1"/>
    </source>
</evidence>
<dbReference type="InterPro" id="IPR036005">
    <property type="entry name" value="Creatinase/aminopeptidase-like"/>
</dbReference>
<evidence type="ECO:0000256" key="3">
    <source>
        <dbReference type="ARBA" id="ARBA00022801"/>
    </source>
</evidence>